<dbReference type="Proteomes" id="UP000624041">
    <property type="component" value="Unassembled WGS sequence"/>
</dbReference>
<sequence>MDTFLEFLKEVLKGIIRAISAYVFQKTFLNEEKTTRCRRKPGGSRSNK</sequence>
<name>A0A917XUI7_9BACI</name>
<dbReference type="AlphaFoldDB" id="A0A917XUI7"/>
<dbReference type="EMBL" id="BMOS01000006">
    <property type="protein sequence ID" value="GGN54457.1"/>
    <property type="molecule type" value="Genomic_DNA"/>
</dbReference>
<accession>A0A917XUI7</accession>
<reference evidence="1" key="1">
    <citation type="journal article" date="2014" name="Int. J. Syst. Evol. Microbiol.">
        <title>Complete genome sequence of Corynebacterium casei LMG S-19264T (=DSM 44701T), isolated from a smear-ripened cheese.</title>
        <authorList>
            <consortium name="US DOE Joint Genome Institute (JGI-PGF)"/>
            <person name="Walter F."/>
            <person name="Albersmeier A."/>
            <person name="Kalinowski J."/>
            <person name="Ruckert C."/>
        </authorList>
    </citation>
    <scope>NUCLEOTIDE SEQUENCE</scope>
    <source>
        <strain evidence="1">JCM 17251</strain>
    </source>
</reference>
<protein>
    <submittedName>
        <fullName evidence="1">Uncharacterized protein</fullName>
    </submittedName>
</protein>
<dbReference type="RefSeq" id="WP_188856443.1">
    <property type="nucleotide sequence ID" value="NZ_BMOS01000006.1"/>
</dbReference>
<evidence type="ECO:0000313" key="2">
    <source>
        <dbReference type="Proteomes" id="UP000624041"/>
    </source>
</evidence>
<proteinExistence type="predicted"/>
<gene>
    <name evidence="1" type="ORF">GCM10007971_12200</name>
</gene>
<keyword evidence="2" id="KW-1185">Reference proteome</keyword>
<organism evidence="1 2">
    <name type="scientific">Oceanobacillus indicireducens</name>
    <dbReference type="NCBI Taxonomy" id="1004261"/>
    <lineage>
        <taxon>Bacteria</taxon>
        <taxon>Bacillati</taxon>
        <taxon>Bacillota</taxon>
        <taxon>Bacilli</taxon>
        <taxon>Bacillales</taxon>
        <taxon>Bacillaceae</taxon>
        <taxon>Oceanobacillus</taxon>
    </lineage>
</organism>
<reference evidence="1" key="2">
    <citation type="submission" date="2020-09" db="EMBL/GenBank/DDBJ databases">
        <authorList>
            <person name="Sun Q."/>
            <person name="Ohkuma M."/>
        </authorList>
    </citation>
    <scope>NUCLEOTIDE SEQUENCE</scope>
    <source>
        <strain evidence="1">JCM 17251</strain>
    </source>
</reference>
<evidence type="ECO:0000313" key="1">
    <source>
        <dbReference type="EMBL" id="GGN54457.1"/>
    </source>
</evidence>
<comment type="caution">
    <text evidence="1">The sequence shown here is derived from an EMBL/GenBank/DDBJ whole genome shotgun (WGS) entry which is preliminary data.</text>
</comment>